<gene>
    <name evidence="2" type="ORF">PQR63_21050</name>
</gene>
<dbReference type="EMBL" id="JAQQFR010000016">
    <property type="protein sequence ID" value="MFL9880900.1"/>
    <property type="molecule type" value="Genomic_DNA"/>
</dbReference>
<dbReference type="RefSeq" id="WP_408169901.1">
    <property type="nucleotide sequence ID" value="NZ_JAQQFR010000016.1"/>
</dbReference>
<evidence type="ECO:0000259" key="1">
    <source>
        <dbReference type="Pfam" id="PF04536"/>
    </source>
</evidence>
<dbReference type="Gene3D" id="3.10.310.50">
    <property type="match status" value="1"/>
</dbReference>
<dbReference type="Proteomes" id="UP001629214">
    <property type="component" value="Unassembled WGS sequence"/>
</dbReference>
<dbReference type="PANTHER" id="PTHR30373">
    <property type="entry name" value="UPF0603 PROTEIN YGCG"/>
    <property type="match status" value="1"/>
</dbReference>
<comment type="caution">
    <text evidence="2">The sequence shown here is derived from an EMBL/GenBank/DDBJ whole genome shotgun (WGS) entry which is preliminary data.</text>
</comment>
<accession>A0ABW8ZDP3</accession>
<protein>
    <submittedName>
        <fullName evidence="2">TPM domain-containing protein</fullName>
    </submittedName>
</protein>
<evidence type="ECO:0000313" key="3">
    <source>
        <dbReference type="Proteomes" id="UP001629214"/>
    </source>
</evidence>
<proteinExistence type="predicted"/>
<name>A0ABW8ZDP3_9BURK</name>
<dbReference type="PANTHER" id="PTHR30373:SF8">
    <property type="entry name" value="BLL7265 PROTEIN"/>
    <property type="match status" value="1"/>
</dbReference>
<organism evidence="2 3">
    <name type="scientific">Herbaspirillum rhizosphaerae</name>
    <dbReference type="NCBI Taxonomy" id="346179"/>
    <lineage>
        <taxon>Bacteria</taxon>
        <taxon>Pseudomonadati</taxon>
        <taxon>Pseudomonadota</taxon>
        <taxon>Betaproteobacteria</taxon>
        <taxon>Burkholderiales</taxon>
        <taxon>Oxalobacteraceae</taxon>
        <taxon>Herbaspirillum</taxon>
    </lineage>
</organism>
<sequence>MAKLNRLFKHLTATRSQARNLFPRSTLQAVQACIAAGEKQHRAEIRLIVEAALPLNTVLRGESSRARAHELFSHYRIWDTEENCGILIYINVADHKVEILPDRTVGKALKRDDWHAVCQTMTLGFAGKNYHDSLLLALTQLNELLAVHFPDQDKHKNQLSDRPLIL</sequence>
<keyword evidence="3" id="KW-1185">Reference proteome</keyword>
<dbReference type="InterPro" id="IPR007621">
    <property type="entry name" value="TPM_dom"/>
</dbReference>
<feature type="domain" description="TPM" evidence="1">
    <location>
        <begin position="19"/>
        <end position="142"/>
    </location>
</feature>
<reference evidence="2 3" key="1">
    <citation type="journal article" date="2024" name="Chem. Sci.">
        <title>Discovery of megapolipeptins by genome mining of a Burkholderiales bacteria collection.</title>
        <authorList>
            <person name="Paulo B.S."/>
            <person name="Recchia M.J.J."/>
            <person name="Lee S."/>
            <person name="Fergusson C.H."/>
            <person name="Romanowski S.B."/>
            <person name="Hernandez A."/>
            <person name="Krull N."/>
            <person name="Liu D.Y."/>
            <person name="Cavanagh H."/>
            <person name="Bos A."/>
            <person name="Gray C.A."/>
            <person name="Murphy B.T."/>
            <person name="Linington R.G."/>
            <person name="Eustaquio A.S."/>
        </authorList>
    </citation>
    <scope>NUCLEOTIDE SEQUENCE [LARGE SCALE GENOMIC DNA]</scope>
    <source>
        <strain evidence="2 3">RL21-008-BIB-B</strain>
    </source>
</reference>
<evidence type="ECO:0000313" key="2">
    <source>
        <dbReference type="EMBL" id="MFL9880900.1"/>
    </source>
</evidence>
<dbReference type="Pfam" id="PF04536">
    <property type="entry name" value="TPM_phosphatase"/>
    <property type="match status" value="1"/>
</dbReference>